<evidence type="ECO:0000313" key="2">
    <source>
        <dbReference type="EMBL" id="QNE17050.1"/>
    </source>
</evidence>
<name>A0A7G6WST5_9ACTN</name>
<proteinExistence type="predicted"/>
<dbReference type="EMBL" id="CP043661">
    <property type="protein sequence ID" value="QNE17050.1"/>
    <property type="molecule type" value="Genomic_DNA"/>
</dbReference>
<keyword evidence="3" id="KW-1185">Reference proteome</keyword>
<organism evidence="2 3">
    <name type="scientific">Kribbella qitaiheensis</name>
    <dbReference type="NCBI Taxonomy" id="1544730"/>
    <lineage>
        <taxon>Bacteria</taxon>
        <taxon>Bacillati</taxon>
        <taxon>Actinomycetota</taxon>
        <taxon>Actinomycetes</taxon>
        <taxon>Propionibacteriales</taxon>
        <taxon>Kribbellaceae</taxon>
        <taxon>Kribbella</taxon>
    </lineage>
</organism>
<accession>A0A7G6WST5</accession>
<dbReference type="Proteomes" id="UP000515563">
    <property type="component" value="Chromosome"/>
</dbReference>
<reference evidence="3" key="1">
    <citation type="submission" date="2019-09" db="EMBL/GenBank/DDBJ databases">
        <title>Antimicrobial potential of Antarctic Bacteria.</title>
        <authorList>
            <person name="Benaud N."/>
            <person name="Edwards R.J."/>
            <person name="Ferrari B.C."/>
        </authorList>
    </citation>
    <scope>NUCLEOTIDE SEQUENCE [LARGE SCALE GENOMIC DNA]</scope>
    <source>
        <strain evidence="3">SPB151</strain>
    </source>
</reference>
<feature type="compositionally biased region" description="Basic and acidic residues" evidence="1">
    <location>
        <begin position="26"/>
        <end position="35"/>
    </location>
</feature>
<sequence length="197" mass="20776">MLQVAADDSPVVGREGADGGHQQARGGDRVEAGDREQAVVDVQVDRALAVVDRCGPSAVPAEYYAGCDREGGGRLVRSGESGQLRLAAGELEDPVLRAELADPQRRRDRRVVLAEARVRPAPQPGLGEMREAAEKGDAGQYAVGAGKRPGVEVGPAIGGAQRGVEEVLLLDRGSRHGRAELLERATEILRRVHRGGG</sequence>
<protein>
    <submittedName>
        <fullName evidence="2">Uncharacterized protein</fullName>
    </submittedName>
</protein>
<dbReference type="AlphaFoldDB" id="A0A7G6WST5"/>
<evidence type="ECO:0000256" key="1">
    <source>
        <dbReference type="SAM" id="MobiDB-lite"/>
    </source>
</evidence>
<dbReference type="KEGG" id="kqi:F1D05_02925"/>
<evidence type="ECO:0000313" key="3">
    <source>
        <dbReference type="Proteomes" id="UP000515563"/>
    </source>
</evidence>
<reference evidence="2 3" key="2">
    <citation type="journal article" date="2020" name="Microbiol. Resour. Announc.">
        <title>Antarctic desert soil bacteria exhibit high novel natural product potential, evaluated through long-read genome sequencing and comparative genomics.</title>
        <authorList>
            <person name="Benaud N."/>
            <person name="Edwards R.J."/>
            <person name="Amos T.G."/>
            <person name="D'Agostino P.M."/>
            <person name="Gutierrez-Chavez C."/>
            <person name="Montgomery K."/>
            <person name="Nicetic I."/>
            <person name="Ferrari B.C."/>
        </authorList>
    </citation>
    <scope>NUCLEOTIDE SEQUENCE [LARGE SCALE GENOMIC DNA]</scope>
    <source>
        <strain evidence="2 3">SPB151</strain>
    </source>
</reference>
<feature type="region of interest" description="Disordered" evidence="1">
    <location>
        <begin position="1"/>
        <end position="35"/>
    </location>
</feature>
<gene>
    <name evidence="2" type="ORF">F1D05_02925</name>
</gene>